<keyword evidence="3" id="KW-1185">Reference proteome</keyword>
<dbReference type="AlphaFoldDB" id="A0A4Y7L5Z1"/>
<keyword evidence="1" id="KW-0812">Transmembrane</keyword>
<accession>A0A4Y7L5Z1</accession>
<evidence type="ECO:0000313" key="3">
    <source>
        <dbReference type="Proteomes" id="UP000316621"/>
    </source>
</evidence>
<feature type="transmembrane region" description="Helical" evidence="1">
    <location>
        <begin position="6"/>
        <end position="28"/>
    </location>
</feature>
<keyword evidence="1" id="KW-1133">Transmembrane helix</keyword>
<evidence type="ECO:0000256" key="1">
    <source>
        <dbReference type="SAM" id="Phobius"/>
    </source>
</evidence>
<protein>
    <submittedName>
        <fullName evidence="2">Uncharacterized protein</fullName>
    </submittedName>
</protein>
<keyword evidence="1" id="KW-0472">Membrane</keyword>
<evidence type="ECO:0000313" key="2">
    <source>
        <dbReference type="EMBL" id="RZC79595.1"/>
    </source>
</evidence>
<dbReference type="Gramene" id="RZC79595">
    <property type="protein sequence ID" value="RZC79595"/>
    <property type="gene ID" value="C5167_042177"/>
</dbReference>
<dbReference type="EMBL" id="CM010724">
    <property type="protein sequence ID" value="RZC79595.1"/>
    <property type="molecule type" value="Genomic_DNA"/>
</dbReference>
<dbReference type="Proteomes" id="UP000316621">
    <property type="component" value="Chromosome 10"/>
</dbReference>
<organism evidence="2 3">
    <name type="scientific">Papaver somniferum</name>
    <name type="common">Opium poppy</name>
    <dbReference type="NCBI Taxonomy" id="3469"/>
    <lineage>
        <taxon>Eukaryota</taxon>
        <taxon>Viridiplantae</taxon>
        <taxon>Streptophyta</taxon>
        <taxon>Embryophyta</taxon>
        <taxon>Tracheophyta</taxon>
        <taxon>Spermatophyta</taxon>
        <taxon>Magnoliopsida</taxon>
        <taxon>Ranunculales</taxon>
        <taxon>Papaveraceae</taxon>
        <taxon>Papaveroideae</taxon>
        <taxon>Papaver</taxon>
    </lineage>
</organism>
<proteinExistence type="predicted"/>
<sequence length="45" mass="5143">MPLEKMSFVPLIFPSYLLIGLVLIYEILTPSIHDSVQIRVAVWLS</sequence>
<gene>
    <name evidence="2" type="ORF">C5167_042177</name>
</gene>
<name>A0A4Y7L5Z1_PAPSO</name>
<reference evidence="2 3" key="1">
    <citation type="journal article" date="2018" name="Science">
        <title>The opium poppy genome and morphinan production.</title>
        <authorList>
            <person name="Guo L."/>
            <person name="Winzer T."/>
            <person name="Yang X."/>
            <person name="Li Y."/>
            <person name="Ning Z."/>
            <person name="He Z."/>
            <person name="Teodor R."/>
            <person name="Lu Y."/>
            <person name="Bowser T.A."/>
            <person name="Graham I.A."/>
            <person name="Ye K."/>
        </authorList>
    </citation>
    <scope>NUCLEOTIDE SEQUENCE [LARGE SCALE GENOMIC DNA]</scope>
    <source>
        <strain evidence="3">cv. HN1</strain>
        <tissue evidence="2">Leaves</tissue>
    </source>
</reference>